<reference evidence="2" key="2">
    <citation type="submission" date="2015-01" db="EMBL/GenBank/DDBJ databases">
        <title>Evolutionary Origins and Diversification of the Mycorrhizal Mutualists.</title>
        <authorList>
            <consortium name="DOE Joint Genome Institute"/>
            <consortium name="Mycorrhizal Genomics Consortium"/>
            <person name="Kohler A."/>
            <person name="Kuo A."/>
            <person name="Nagy L.G."/>
            <person name="Floudas D."/>
            <person name="Copeland A."/>
            <person name="Barry K.W."/>
            <person name="Cichocki N."/>
            <person name="Veneault-Fourrey C."/>
            <person name="LaButti K."/>
            <person name="Lindquist E.A."/>
            <person name="Lipzen A."/>
            <person name="Lundell T."/>
            <person name="Morin E."/>
            <person name="Murat C."/>
            <person name="Riley R."/>
            <person name="Ohm R."/>
            <person name="Sun H."/>
            <person name="Tunlid A."/>
            <person name="Henrissat B."/>
            <person name="Grigoriev I.V."/>
            <person name="Hibbett D.S."/>
            <person name="Martin F."/>
        </authorList>
    </citation>
    <scope>NUCLEOTIDE SEQUENCE [LARGE SCALE GENOMIC DNA]</scope>
    <source>
        <strain evidence="2">MUT 4182</strain>
    </source>
</reference>
<dbReference type="AlphaFoldDB" id="A0A0C3LAG9"/>
<proteinExistence type="predicted"/>
<organism evidence="1 2">
    <name type="scientific">Tulasnella calospora MUT 4182</name>
    <dbReference type="NCBI Taxonomy" id="1051891"/>
    <lineage>
        <taxon>Eukaryota</taxon>
        <taxon>Fungi</taxon>
        <taxon>Dikarya</taxon>
        <taxon>Basidiomycota</taxon>
        <taxon>Agaricomycotina</taxon>
        <taxon>Agaricomycetes</taxon>
        <taxon>Cantharellales</taxon>
        <taxon>Tulasnellaceae</taxon>
        <taxon>Tulasnella</taxon>
    </lineage>
</organism>
<reference evidence="1 2" key="1">
    <citation type="submission" date="2014-04" db="EMBL/GenBank/DDBJ databases">
        <authorList>
            <consortium name="DOE Joint Genome Institute"/>
            <person name="Kuo A."/>
            <person name="Girlanda M."/>
            <person name="Perotto S."/>
            <person name="Kohler A."/>
            <person name="Nagy L.G."/>
            <person name="Floudas D."/>
            <person name="Copeland A."/>
            <person name="Barry K.W."/>
            <person name="Cichocki N."/>
            <person name="Veneault-Fourrey C."/>
            <person name="LaButti K."/>
            <person name="Lindquist E.A."/>
            <person name="Lipzen A."/>
            <person name="Lundell T."/>
            <person name="Morin E."/>
            <person name="Murat C."/>
            <person name="Sun H."/>
            <person name="Tunlid A."/>
            <person name="Henrissat B."/>
            <person name="Grigoriev I.V."/>
            <person name="Hibbett D.S."/>
            <person name="Martin F."/>
            <person name="Nordberg H.P."/>
            <person name="Cantor M.N."/>
            <person name="Hua S.X."/>
        </authorList>
    </citation>
    <scope>NUCLEOTIDE SEQUENCE [LARGE SCALE GENOMIC DNA]</scope>
    <source>
        <strain evidence="1 2">MUT 4182</strain>
    </source>
</reference>
<evidence type="ECO:0000313" key="2">
    <source>
        <dbReference type="Proteomes" id="UP000054248"/>
    </source>
</evidence>
<name>A0A0C3LAG9_9AGAM</name>
<evidence type="ECO:0000313" key="1">
    <source>
        <dbReference type="EMBL" id="KIO30868.1"/>
    </source>
</evidence>
<dbReference type="Proteomes" id="UP000054248">
    <property type="component" value="Unassembled WGS sequence"/>
</dbReference>
<sequence length="72" mass="7697">MLRLGELETQSEARVDPAGTGVPLVRDTFAWRRQKRLAGANSLASNKIGIDTGSLVPVDVACGAFRTNQLLS</sequence>
<dbReference type="EMBL" id="KN822968">
    <property type="protein sequence ID" value="KIO30868.1"/>
    <property type="molecule type" value="Genomic_DNA"/>
</dbReference>
<gene>
    <name evidence="1" type="ORF">M407DRAFT_20190</name>
</gene>
<keyword evidence="2" id="KW-1185">Reference proteome</keyword>
<protein>
    <submittedName>
        <fullName evidence="1">Uncharacterized protein</fullName>
    </submittedName>
</protein>
<accession>A0A0C3LAG9</accession>
<dbReference type="HOGENOM" id="CLU_2724076_0_0_1"/>